<dbReference type="SUPFAM" id="SSF57756">
    <property type="entry name" value="Retrovirus zinc finger-like domains"/>
    <property type="match status" value="1"/>
</dbReference>
<feature type="compositionally biased region" description="Acidic residues" evidence="2">
    <location>
        <begin position="79"/>
        <end position="96"/>
    </location>
</feature>
<protein>
    <recommendedName>
        <fullName evidence="3">CCHC-type domain-containing protein</fullName>
    </recommendedName>
</protein>
<keyword evidence="5" id="KW-1185">Reference proteome</keyword>
<feature type="region of interest" description="Disordered" evidence="2">
    <location>
        <begin position="1"/>
        <end position="120"/>
    </location>
</feature>
<accession>A0AAD8W730</accession>
<feature type="compositionally biased region" description="Basic and acidic residues" evidence="2">
    <location>
        <begin position="19"/>
        <end position="41"/>
    </location>
</feature>
<keyword evidence="1" id="KW-0863">Zinc-finger</keyword>
<evidence type="ECO:0000256" key="2">
    <source>
        <dbReference type="SAM" id="MobiDB-lite"/>
    </source>
</evidence>
<organism evidence="4 5">
    <name type="scientific">Lolium multiflorum</name>
    <name type="common">Italian ryegrass</name>
    <name type="synonym">Lolium perenne subsp. multiflorum</name>
    <dbReference type="NCBI Taxonomy" id="4521"/>
    <lineage>
        <taxon>Eukaryota</taxon>
        <taxon>Viridiplantae</taxon>
        <taxon>Streptophyta</taxon>
        <taxon>Embryophyta</taxon>
        <taxon>Tracheophyta</taxon>
        <taxon>Spermatophyta</taxon>
        <taxon>Magnoliopsida</taxon>
        <taxon>Liliopsida</taxon>
        <taxon>Poales</taxon>
        <taxon>Poaceae</taxon>
        <taxon>BOP clade</taxon>
        <taxon>Pooideae</taxon>
        <taxon>Poodae</taxon>
        <taxon>Poeae</taxon>
        <taxon>Poeae Chloroplast Group 2 (Poeae type)</taxon>
        <taxon>Loliodinae</taxon>
        <taxon>Loliinae</taxon>
        <taxon>Lolium</taxon>
    </lineage>
</organism>
<gene>
    <name evidence="4" type="ORF">QYE76_061339</name>
</gene>
<dbReference type="InterPro" id="IPR001878">
    <property type="entry name" value="Znf_CCHC"/>
</dbReference>
<dbReference type="Pfam" id="PF00098">
    <property type="entry name" value="zf-CCHC"/>
    <property type="match status" value="1"/>
</dbReference>
<dbReference type="InterPro" id="IPR036875">
    <property type="entry name" value="Znf_CCHC_sf"/>
</dbReference>
<dbReference type="Proteomes" id="UP001231189">
    <property type="component" value="Unassembled WGS sequence"/>
</dbReference>
<feature type="compositionally biased region" description="Basic and acidic residues" evidence="2">
    <location>
        <begin position="49"/>
        <end position="60"/>
    </location>
</feature>
<comment type="caution">
    <text evidence="4">The sequence shown here is derived from an EMBL/GenBank/DDBJ whole genome shotgun (WGS) entry which is preliminary data.</text>
</comment>
<feature type="region of interest" description="Disordered" evidence="2">
    <location>
        <begin position="170"/>
        <end position="198"/>
    </location>
</feature>
<evidence type="ECO:0000313" key="5">
    <source>
        <dbReference type="Proteomes" id="UP001231189"/>
    </source>
</evidence>
<dbReference type="PROSITE" id="PS50158">
    <property type="entry name" value="ZF_CCHC"/>
    <property type="match status" value="1"/>
</dbReference>
<dbReference type="SMART" id="SM00343">
    <property type="entry name" value="ZnF_C2HC"/>
    <property type="match status" value="2"/>
</dbReference>
<proteinExistence type="predicted"/>
<evidence type="ECO:0000313" key="4">
    <source>
        <dbReference type="EMBL" id="KAK1643534.1"/>
    </source>
</evidence>
<dbReference type="GO" id="GO:0003676">
    <property type="term" value="F:nucleic acid binding"/>
    <property type="evidence" value="ECO:0007669"/>
    <property type="project" value="InterPro"/>
</dbReference>
<feature type="compositionally biased region" description="Basic and acidic residues" evidence="2">
    <location>
        <begin position="187"/>
        <end position="198"/>
    </location>
</feature>
<dbReference type="GO" id="GO:0008270">
    <property type="term" value="F:zinc ion binding"/>
    <property type="evidence" value="ECO:0007669"/>
    <property type="project" value="UniProtKB-KW"/>
</dbReference>
<dbReference type="Gene3D" id="4.10.60.10">
    <property type="entry name" value="Zinc finger, CCHC-type"/>
    <property type="match status" value="1"/>
</dbReference>
<name>A0AAD8W730_LOLMU</name>
<dbReference type="AlphaFoldDB" id="A0AAD8W730"/>
<keyword evidence="1" id="KW-0479">Metal-binding</keyword>
<feature type="compositionally biased region" description="Pro residues" evidence="2">
    <location>
        <begin position="1"/>
        <end position="15"/>
    </location>
</feature>
<feature type="domain" description="CCHC-type" evidence="3">
    <location>
        <begin position="157"/>
        <end position="170"/>
    </location>
</feature>
<evidence type="ECO:0000256" key="1">
    <source>
        <dbReference type="PROSITE-ProRule" id="PRU00047"/>
    </source>
</evidence>
<reference evidence="4" key="1">
    <citation type="submission" date="2023-07" db="EMBL/GenBank/DDBJ databases">
        <title>A chromosome-level genome assembly of Lolium multiflorum.</title>
        <authorList>
            <person name="Chen Y."/>
            <person name="Copetti D."/>
            <person name="Kolliker R."/>
            <person name="Studer B."/>
        </authorList>
    </citation>
    <scope>NUCLEOTIDE SEQUENCE</scope>
    <source>
        <strain evidence="4">02402/16</strain>
        <tissue evidence="4">Leaf</tissue>
    </source>
</reference>
<feature type="compositionally biased region" description="Basic residues" evidence="2">
    <location>
        <begin position="103"/>
        <end position="118"/>
    </location>
</feature>
<sequence>MASPSPSPTPSPAPWASPRGREDRWRGGRGSDSEDTPRSYKEVLAGGSEDEHAGAQESSRRRPGVRSVVRREEASTAIDDLDDSDDLLDEEEEAAPWEEPTHVTRKRARGHRGGKKVAARTVRPVRDVSAYAEFDGLCPLCTQSGHRANDCLMGPVCLRCGEVGHMARECSLPRPPRPVSPPGGGEPARKRMNDGRFR</sequence>
<evidence type="ECO:0000259" key="3">
    <source>
        <dbReference type="PROSITE" id="PS50158"/>
    </source>
</evidence>
<keyword evidence="1" id="KW-0862">Zinc</keyword>
<dbReference type="EMBL" id="JAUUTY010000004">
    <property type="protein sequence ID" value="KAK1643534.1"/>
    <property type="molecule type" value="Genomic_DNA"/>
</dbReference>